<dbReference type="AlphaFoldDB" id="A0AAV4LMV4"/>
<dbReference type="RefSeq" id="XP_067713593.1">
    <property type="nucleotide sequence ID" value="XM_067857492.1"/>
</dbReference>
<evidence type="ECO:0000313" key="1">
    <source>
        <dbReference type="EMBL" id="GIX61522.1"/>
    </source>
</evidence>
<dbReference type="EMBL" id="BPLF01000001">
    <property type="protein sequence ID" value="GIX61522.1"/>
    <property type="molecule type" value="Genomic_DNA"/>
</dbReference>
<reference evidence="1 2" key="1">
    <citation type="submission" date="2021-06" db="EMBL/GenBank/DDBJ databases">
        <title>Genome sequence of Babesia caballi.</title>
        <authorList>
            <person name="Yamagishi J."/>
            <person name="Kidaka T."/>
            <person name="Ochi A."/>
        </authorList>
    </citation>
    <scope>NUCLEOTIDE SEQUENCE [LARGE SCALE GENOMIC DNA]</scope>
    <source>
        <strain evidence="1">USDA-D6B2</strain>
    </source>
</reference>
<keyword evidence="2" id="KW-1185">Reference proteome</keyword>
<evidence type="ECO:0000313" key="2">
    <source>
        <dbReference type="Proteomes" id="UP001497744"/>
    </source>
</evidence>
<protein>
    <submittedName>
        <fullName evidence="1">50S ribosomal protein L19</fullName>
    </submittedName>
</protein>
<proteinExistence type="predicted"/>
<organism evidence="1 2">
    <name type="scientific">Babesia caballi</name>
    <dbReference type="NCBI Taxonomy" id="5871"/>
    <lineage>
        <taxon>Eukaryota</taxon>
        <taxon>Sar</taxon>
        <taxon>Alveolata</taxon>
        <taxon>Apicomplexa</taxon>
        <taxon>Aconoidasida</taxon>
        <taxon>Piroplasmida</taxon>
        <taxon>Babesiidae</taxon>
        <taxon>Babesia</taxon>
    </lineage>
</organism>
<dbReference type="Proteomes" id="UP001497744">
    <property type="component" value="Unassembled WGS sequence"/>
</dbReference>
<name>A0AAV4LMV4_BABCB</name>
<accession>A0AAV4LMV4</accession>
<dbReference type="GO" id="GO:0005840">
    <property type="term" value="C:ribosome"/>
    <property type="evidence" value="ECO:0007669"/>
    <property type="project" value="UniProtKB-KW"/>
</dbReference>
<keyword evidence="1" id="KW-0689">Ribosomal protein</keyword>
<dbReference type="GeneID" id="94193005"/>
<gene>
    <name evidence="1" type="ORF">BcabD6B2_09570</name>
</gene>
<sequence length="171" mass="18410">MLNGMGSRKGWAIPADDLCRFVKGDGVQLGRAGILGERLGERAEAVGHPREVLLDASQGQHQVIRLYQQHQKQAVEVHGAQMVLLPLEVNARSERRAGFGLHDMHLIGTLSLGQGLQTIRPLFADLIQGIRSGAMGSQCLGFLSGRCRAAACRPSRACHGLRDDSGNVRGV</sequence>
<comment type="caution">
    <text evidence="1">The sequence shown here is derived from an EMBL/GenBank/DDBJ whole genome shotgun (WGS) entry which is preliminary data.</text>
</comment>
<keyword evidence="1" id="KW-0687">Ribonucleoprotein</keyword>